<protein>
    <recommendedName>
        <fullName evidence="3">AlpA family transcriptional regulator</fullName>
    </recommendedName>
</protein>
<gene>
    <name evidence="1" type="ORF">GCM10011382_06860</name>
</gene>
<dbReference type="PANTHER" id="PTHR36154">
    <property type="entry name" value="DNA-BINDING TRANSCRIPTIONAL ACTIVATOR ALPA"/>
    <property type="match status" value="1"/>
</dbReference>
<sequence>METLNAKPMTLLRLKQVIAITGLSRSSIYSMLDENSSSYDPDFPKQVKIGKKSVAWVENEVDQWIGKRIAARLTKQEK</sequence>
<dbReference type="InterPro" id="IPR010260">
    <property type="entry name" value="AlpA"/>
</dbReference>
<dbReference type="Pfam" id="PF05930">
    <property type="entry name" value="Phage_AlpA"/>
    <property type="match status" value="1"/>
</dbReference>
<dbReference type="PANTHER" id="PTHR36154:SF1">
    <property type="entry name" value="DNA-BINDING TRANSCRIPTIONAL ACTIVATOR ALPA"/>
    <property type="match status" value="1"/>
</dbReference>
<keyword evidence="2" id="KW-1185">Reference proteome</keyword>
<dbReference type="EMBL" id="BMHM01000001">
    <property type="protein sequence ID" value="GGC79516.1"/>
    <property type="molecule type" value="Genomic_DNA"/>
</dbReference>
<dbReference type="RefSeq" id="WP_188638099.1">
    <property type="nucleotide sequence ID" value="NZ_BMHM01000001.1"/>
</dbReference>
<comment type="caution">
    <text evidence="1">The sequence shown here is derived from an EMBL/GenBank/DDBJ whole genome shotgun (WGS) entry which is preliminary data.</text>
</comment>
<dbReference type="InterPro" id="IPR052931">
    <property type="entry name" value="Prophage_regulatory_activator"/>
</dbReference>
<reference evidence="2" key="1">
    <citation type="journal article" date="2019" name="Int. J. Syst. Evol. Microbiol.">
        <title>The Global Catalogue of Microorganisms (GCM) 10K type strain sequencing project: providing services to taxonomists for standard genome sequencing and annotation.</title>
        <authorList>
            <consortium name="The Broad Institute Genomics Platform"/>
            <consortium name="The Broad Institute Genome Sequencing Center for Infectious Disease"/>
            <person name="Wu L."/>
            <person name="Ma J."/>
        </authorList>
    </citation>
    <scope>NUCLEOTIDE SEQUENCE [LARGE SCALE GENOMIC DNA]</scope>
    <source>
        <strain evidence="2">CGMCC 1.15122</strain>
    </source>
</reference>
<proteinExistence type="predicted"/>
<dbReference type="Proteomes" id="UP000597301">
    <property type="component" value="Unassembled WGS sequence"/>
</dbReference>
<evidence type="ECO:0000313" key="2">
    <source>
        <dbReference type="Proteomes" id="UP000597301"/>
    </source>
</evidence>
<dbReference type="Gene3D" id="1.10.238.160">
    <property type="match status" value="1"/>
</dbReference>
<name>A0ABQ1NT70_9GAMM</name>
<accession>A0ABQ1NT70</accession>
<evidence type="ECO:0008006" key="3">
    <source>
        <dbReference type="Google" id="ProtNLM"/>
    </source>
</evidence>
<organism evidence="1 2">
    <name type="scientific">Vreelandella lutescens</name>
    <dbReference type="NCBI Taxonomy" id="1602943"/>
    <lineage>
        <taxon>Bacteria</taxon>
        <taxon>Pseudomonadati</taxon>
        <taxon>Pseudomonadota</taxon>
        <taxon>Gammaproteobacteria</taxon>
        <taxon>Oceanospirillales</taxon>
        <taxon>Halomonadaceae</taxon>
        <taxon>Vreelandella</taxon>
    </lineage>
</organism>
<evidence type="ECO:0000313" key="1">
    <source>
        <dbReference type="EMBL" id="GGC79516.1"/>
    </source>
</evidence>